<evidence type="ECO:0000256" key="5">
    <source>
        <dbReference type="ARBA" id="ARBA00023125"/>
    </source>
</evidence>
<feature type="region of interest" description="Disordered" evidence="8">
    <location>
        <begin position="1"/>
        <end position="33"/>
    </location>
</feature>
<evidence type="ECO:0000256" key="4">
    <source>
        <dbReference type="ARBA" id="ARBA00023015"/>
    </source>
</evidence>
<evidence type="ECO:0000313" key="10">
    <source>
        <dbReference type="EMBL" id="KAA8550793.1"/>
    </source>
</evidence>
<keyword evidence="11" id="KW-1185">Reference proteome</keyword>
<dbReference type="InterPro" id="IPR001471">
    <property type="entry name" value="AP2/ERF_dom"/>
</dbReference>
<evidence type="ECO:0000313" key="11">
    <source>
        <dbReference type="Proteomes" id="UP000325577"/>
    </source>
</evidence>
<organism evidence="10 11">
    <name type="scientific">Nyssa sinensis</name>
    <dbReference type="NCBI Taxonomy" id="561372"/>
    <lineage>
        <taxon>Eukaryota</taxon>
        <taxon>Viridiplantae</taxon>
        <taxon>Streptophyta</taxon>
        <taxon>Embryophyta</taxon>
        <taxon>Tracheophyta</taxon>
        <taxon>Spermatophyta</taxon>
        <taxon>Magnoliopsida</taxon>
        <taxon>eudicotyledons</taxon>
        <taxon>Gunneridae</taxon>
        <taxon>Pentapetalae</taxon>
        <taxon>asterids</taxon>
        <taxon>Cornales</taxon>
        <taxon>Nyssaceae</taxon>
        <taxon>Nyssa</taxon>
    </lineage>
</organism>
<keyword evidence="7" id="KW-0539">Nucleus</keyword>
<dbReference type="EMBL" id="CM018031">
    <property type="protein sequence ID" value="KAA8550793.1"/>
    <property type="molecule type" value="Genomic_DNA"/>
</dbReference>
<evidence type="ECO:0000256" key="2">
    <source>
        <dbReference type="ARBA" id="ARBA00022745"/>
    </source>
</evidence>
<dbReference type="FunFam" id="3.30.730.10:FF:000001">
    <property type="entry name" value="Ethylene-responsive transcription factor 2"/>
    <property type="match status" value="1"/>
</dbReference>
<dbReference type="SMART" id="SM00380">
    <property type="entry name" value="AP2"/>
    <property type="match status" value="1"/>
</dbReference>
<name>A0A5J5C5Z4_9ASTE</name>
<gene>
    <name evidence="10" type="ORF">F0562_002477</name>
</gene>
<feature type="region of interest" description="Disordered" evidence="8">
    <location>
        <begin position="84"/>
        <end position="107"/>
    </location>
</feature>
<dbReference type="GO" id="GO:0009873">
    <property type="term" value="P:ethylene-activated signaling pathway"/>
    <property type="evidence" value="ECO:0007669"/>
    <property type="project" value="UniProtKB-KW"/>
</dbReference>
<dbReference type="GO" id="GO:0003677">
    <property type="term" value="F:DNA binding"/>
    <property type="evidence" value="ECO:0007669"/>
    <property type="project" value="UniProtKB-KW"/>
</dbReference>
<evidence type="ECO:0000256" key="3">
    <source>
        <dbReference type="ARBA" id="ARBA00022821"/>
    </source>
</evidence>
<evidence type="ECO:0000256" key="1">
    <source>
        <dbReference type="ARBA" id="ARBA00004123"/>
    </source>
</evidence>
<keyword evidence="4" id="KW-0805">Transcription regulation</keyword>
<comment type="subcellular location">
    <subcellularLocation>
        <location evidence="1">Nucleus</location>
    </subcellularLocation>
</comment>
<evidence type="ECO:0000256" key="6">
    <source>
        <dbReference type="ARBA" id="ARBA00023163"/>
    </source>
</evidence>
<dbReference type="OrthoDB" id="1931494at2759"/>
<dbReference type="PROSITE" id="PS51032">
    <property type="entry name" value="AP2_ERF"/>
    <property type="match status" value="1"/>
</dbReference>
<reference evidence="10 11" key="1">
    <citation type="submission" date="2019-09" db="EMBL/GenBank/DDBJ databases">
        <title>A chromosome-level genome assembly of the Chinese tupelo Nyssa sinensis.</title>
        <authorList>
            <person name="Yang X."/>
            <person name="Kang M."/>
            <person name="Yang Y."/>
            <person name="Xiong H."/>
            <person name="Wang M."/>
            <person name="Zhang Z."/>
            <person name="Wang Z."/>
            <person name="Wu H."/>
            <person name="Ma T."/>
            <person name="Liu J."/>
            <person name="Xi Z."/>
        </authorList>
    </citation>
    <scope>NUCLEOTIDE SEQUENCE [LARGE SCALE GENOMIC DNA]</scope>
    <source>
        <strain evidence="10">J267</strain>
        <tissue evidence="10">Leaf</tissue>
    </source>
</reference>
<keyword evidence="6" id="KW-0804">Transcription</keyword>
<dbReference type="Gene3D" id="3.30.730.10">
    <property type="entry name" value="AP2/ERF domain"/>
    <property type="match status" value="1"/>
</dbReference>
<protein>
    <recommendedName>
        <fullName evidence="9">AP2/ERF domain-containing protein</fullName>
    </recommendedName>
</protein>
<dbReference type="GO" id="GO:0006952">
    <property type="term" value="P:defense response"/>
    <property type="evidence" value="ECO:0007669"/>
    <property type="project" value="UniProtKB-KW"/>
</dbReference>
<dbReference type="GO" id="GO:0003700">
    <property type="term" value="F:DNA-binding transcription factor activity"/>
    <property type="evidence" value="ECO:0007669"/>
    <property type="project" value="InterPro"/>
</dbReference>
<dbReference type="PRINTS" id="PR00367">
    <property type="entry name" value="ETHRSPELEMNT"/>
</dbReference>
<dbReference type="InterPro" id="IPR016177">
    <property type="entry name" value="DNA-bd_dom_sf"/>
</dbReference>
<dbReference type="SUPFAM" id="SSF54171">
    <property type="entry name" value="DNA-binding domain"/>
    <property type="match status" value="1"/>
</dbReference>
<sequence>MAVETLHLRKNSAVRSGAKRDPPPVPAAAKEAHFRGVRKRPWGRFAAEIRDPLKKARRWLGTFDTAEEAAHAYDEAARSLRGPKAKTNFGHGGFAGPSSLPPSATRVPPVNSKVISQSLPHWYSAAIFPSDGGGRSLSKSDVSLGAHVPARSEYTGYKLETVGMSDWHY</sequence>
<keyword evidence="5" id="KW-0238">DNA-binding</keyword>
<evidence type="ECO:0000259" key="9">
    <source>
        <dbReference type="PROSITE" id="PS51032"/>
    </source>
</evidence>
<dbReference type="PANTHER" id="PTHR31677">
    <property type="entry name" value="AP2 DOMAIN CLASS TRANSCRIPTION FACTOR"/>
    <property type="match status" value="1"/>
</dbReference>
<evidence type="ECO:0000256" key="8">
    <source>
        <dbReference type="SAM" id="MobiDB-lite"/>
    </source>
</evidence>
<dbReference type="Proteomes" id="UP000325577">
    <property type="component" value="Linkage Group LG0"/>
</dbReference>
<keyword evidence="3" id="KW-0611">Plant defense</keyword>
<evidence type="ECO:0000256" key="7">
    <source>
        <dbReference type="ARBA" id="ARBA00023242"/>
    </source>
</evidence>
<keyword evidence="2" id="KW-0936">Ethylene signaling pathway</keyword>
<dbReference type="PANTHER" id="PTHR31677:SF157">
    <property type="entry name" value="AP2_ERF DOMAIN-CONTAINING PROTEIN"/>
    <property type="match status" value="1"/>
</dbReference>
<proteinExistence type="predicted"/>
<dbReference type="GO" id="GO:0005634">
    <property type="term" value="C:nucleus"/>
    <property type="evidence" value="ECO:0007669"/>
    <property type="project" value="UniProtKB-SubCell"/>
</dbReference>
<dbReference type="AlphaFoldDB" id="A0A5J5C5Z4"/>
<dbReference type="CDD" id="cd00018">
    <property type="entry name" value="AP2"/>
    <property type="match status" value="1"/>
</dbReference>
<feature type="domain" description="AP2/ERF" evidence="9">
    <location>
        <begin position="33"/>
        <end position="90"/>
    </location>
</feature>
<dbReference type="Pfam" id="PF00847">
    <property type="entry name" value="AP2"/>
    <property type="match status" value="1"/>
</dbReference>
<dbReference type="InterPro" id="IPR036955">
    <property type="entry name" value="AP2/ERF_dom_sf"/>
</dbReference>
<accession>A0A5J5C5Z4</accession>